<dbReference type="OrthoDB" id="4624825at2759"/>
<evidence type="ECO:0000313" key="3">
    <source>
        <dbReference type="EMBL" id="KAI1879676.1"/>
    </source>
</evidence>
<dbReference type="AlphaFoldDB" id="A0A9P9WUV4"/>
<evidence type="ECO:0000313" key="4">
    <source>
        <dbReference type="Proteomes" id="UP000829685"/>
    </source>
</evidence>
<accession>A0A9P9WUV4</accession>
<organism evidence="3 4">
    <name type="scientific">Neoarthrinium moseri</name>
    <dbReference type="NCBI Taxonomy" id="1658444"/>
    <lineage>
        <taxon>Eukaryota</taxon>
        <taxon>Fungi</taxon>
        <taxon>Dikarya</taxon>
        <taxon>Ascomycota</taxon>
        <taxon>Pezizomycotina</taxon>
        <taxon>Sordariomycetes</taxon>
        <taxon>Xylariomycetidae</taxon>
        <taxon>Amphisphaeriales</taxon>
        <taxon>Apiosporaceae</taxon>
        <taxon>Neoarthrinium</taxon>
    </lineage>
</organism>
<proteinExistence type="predicted"/>
<comment type="caution">
    <text evidence="3">The sequence shown here is derived from an EMBL/GenBank/DDBJ whole genome shotgun (WGS) entry which is preliminary data.</text>
</comment>
<keyword evidence="2" id="KW-0732">Signal</keyword>
<evidence type="ECO:0000256" key="2">
    <source>
        <dbReference type="SAM" id="SignalP"/>
    </source>
</evidence>
<evidence type="ECO:0000256" key="1">
    <source>
        <dbReference type="SAM" id="MobiDB-lite"/>
    </source>
</evidence>
<feature type="chain" id="PRO_5040473634" evidence="2">
    <location>
        <begin position="19"/>
        <end position="204"/>
    </location>
</feature>
<protein>
    <submittedName>
        <fullName evidence="3">Uncharacterized protein</fullName>
    </submittedName>
</protein>
<name>A0A9P9WUV4_9PEZI</name>
<keyword evidence="4" id="KW-1185">Reference proteome</keyword>
<feature type="signal peptide" evidence="2">
    <location>
        <begin position="1"/>
        <end position="18"/>
    </location>
</feature>
<dbReference type="Proteomes" id="UP000829685">
    <property type="component" value="Unassembled WGS sequence"/>
</dbReference>
<gene>
    <name evidence="3" type="ORF">JX265_002630</name>
</gene>
<dbReference type="EMBL" id="JAFIMR010000004">
    <property type="protein sequence ID" value="KAI1879676.1"/>
    <property type="molecule type" value="Genomic_DNA"/>
</dbReference>
<feature type="region of interest" description="Disordered" evidence="1">
    <location>
        <begin position="28"/>
        <end position="49"/>
    </location>
</feature>
<reference evidence="3" key="1">
    <citation type="submission" date="2021-03" db="EMBL/GenBank/DDBJ databases">
        <title>Revisited historic fungal species revealed as producer of novel bioactive compounds through whole genome sequencing and comparative genomics.</title>
        <authorList>
            <person name="Vignolle G.A."/>
            <person name="Hochenegger N."/>
            <person name="Mach R.L."/>
            <person name="Mach-Aigner A.R."/>
            <person name="Javad Rahimi M."/>
            <person name="Salim K.A."/>
            <person name="Chan C.M."/>
            <person name="Lim L.B.L."/>
            <person name="Cai F."/>
            <person name="Druzhinina I.S."/>
            <person name="U'Ren J.M."/>
            <person name="Derntl C."/>
        </authorList>
    </citation>
    <scope>NUCLEOTIDE SEQUENCE</scope>
    <source>
        <strain evidence="3">TUCIM 5799</strain>
    </source>
</reference>
<sequence length="204" mass="22816">MQIIKPLFALFCAHLAIASPITTNGHPSVELTERAPPPPSDALKKWNDEKGVPGNALTEGLHIFKAKYPRDEVKDQGLSDLIKEARNFLDANHYVLVSVEVKQKERGPPKKKEKYLDVGDVKFFDIAVDKDGKVKSNKEGATYNFAKAEEDKVEHQYLKKLGGKVKSFTGITPVGKEYVSQHETYDPKTNNCMTFVDEVAKDLN</sequence>